<feature type="binding site" evidence="5">
    <location>
        <position position="385"/>
    </location>
    <ligand>
        <name>S-adenosyl-L-methionine</name>
        <dbReference type="ChEBI" id="CHEBI:59789"/>
    </ligand>
</feature>
<dbReference type="Gene3D" id="2.40.50.1070">
    <property type="match status" value="1"/>
</dbReference>
<keyword evidence="4 5" id="KW-0949">S-adenosyl-L-methionine</keyword>
<feature type="binding site" evidence="5">
    <location>
        <position position="309"/>
    </location>
    <ligand>
        <name>S-adenosyl-L-methionine</name>
        <dbReference type="ChEBI" id="CHEBI:59789"/>
    </ligand>
</feature>
<comment type="similarity">
    <text evidence="5">Belongs to the class I-like SAM-binding methyltransferase superfamily. RNA M5U methyltransferase family.</text>
</comment>
<dbReference type="PROSITE" id="PS50926">
    <property type="entry name" value="TRAM"/>
    <property type="match status" value="1"/>
</dbReference>
<dbReference type="EMBL" id="JACPUR010000023">
    <property type="protein sequence ID" value="MBI3128011.1"/>
    <property type="molecule type" value="Genomic_DNA"/>
</dbReference>
<keyword evidence="1" id="KW-0408">Iron</keyword>
<evidence type="ECO:0000256" key="7">
    <source>
        <dbReference type="SAM" id="MobiDB-lite"/>
    </source>
</evidence>
<dbReference type="SUPFAM" id="SSF50249">
    <property type="entry name" value="Nucleic acid-binding proteins"/>
    <property type="match status" value="1"/>
</dbReference>
<name>A0A932HYL4_UNCTE</name>
<dbReference type="InterPro" id="IPR030390">
    <property type="entry name" value="MeTrfase_TrmA_AS"/>
</dbReference>
<dbReference type="PROSITE" id="PS01230">
    <property type="entry name" value="TRMA_1"/>
    <property type="match status" value="1"/>
</dbReference>
<dbReference type="GO" id="GO:0051539">
    <property type="term" value="F:4 iron, 4 sulfur cluster binding"/>
    <property type="evidence" value="ECO:0007669"/>
    <property type="project" value="UniProtKB-KW"/>
</dbReference>
<dbReference type="Pfam" id="PF05958">
    <property type="entry name" value="tRNA_U5-meth_tr"/>
    <property type="match status" value="1"/>
</dbReference>
<reference evidence="9" key="1">
    <citation type="submission" date="2020-07" db="EMBL/GenBank/DDBJ databases">
        <title>Huge and variable diversity of episymbiotic CPR bacteria and DPANN archaea in groundwater ecosystems.</title>
        <authorList>
            <person name="He C.Y."/>
            <person name="Keren R."/>
            <person name="Whittaker M."/>
            <person name="Farag I.F."/>
            <person name="Doudna J."/>
            <person name="Cate J.H.D."/>
            <person name="Banfield J.F."/>
        </authorList>
    </citation>
    <scope>NUCLEOTIDE SEQUENCE</scope>
    <source>
        <strain evidence="9">NC_groundwater_763_Ag_S-0.2um_68_21</strain>
    </source>
</reference>
<feature type="active site" description="Nucleophile" evidence="5">
    <location>
        <position position="411"/>
    </location>
</feature>
<evidence type="ECO:0000259" key="8">
    <source>
        <dbReference type="PROSITE" id="PS50926"/>
    </source>
</evidence>
<dbReference type="SUPFAM" id="SSF53335">
    <property type="entry name" value="S-adenosyl-L-methionine-dependent methyltransferases"/>
    <property type="match status" value="1"/>
</dbReference>
<evidence type="ECO:0000256" key="4">
    <source>
        <dbReference type="ARBA" id="ARBA00022691"/>
    </source>
</evidence>
<evidence type="ECO:0000256" key="5">
    <source>
        <dbReference type="PROSITE-ProRule" id="PRU01024"/>
    </source>
</evidence>
<feature type="binding site" evidence="5">
    <location>
        <position position="280"/>
    </location>
    <ligand>
        <name>S-adenosyl-L-methionine</name>
        <dbReference type="ChEBI" id="CHEBI:59789"/>
    </ligand>
</feature>
<feature type="binding site" evidence="5">
    <location>
        <position position="330"/>
    </location>
    <ligand>
        <name>S-adenosyl-L-methionine</name>
        <dbReference type="ChEBI" id="CHEBI:59789"/>
    </ligand>
</feature>
<keyword evidence="1" id="KW-0004">4Fe-4S</keyword>
<dbReference type="PROSITE" id="PS51687">
    <property type="entry name" value="SAM_MT_RNA_M5U"/>
    <property type="match status" value="1"/>
</dbReference>
<protein>
    <submittedName>
        <fullName evidence="9">Class I SAM-dependent RNA methyltransferase</fullName>
    </submittedName>
</protein>
<dbReference type="CDD" id="cd02440">
    <property type="entry name" value="AdoMet_MTases"/>
    <property type="match status" value="1"/>
</dbReference>
<evidence type="ECO:0000313" key="9">
    <source>
        <dbReference type="EMBL" id="MBI3128011.1"/>
    </source>
</evidence>
<evidence type="ECO:0000256" key="2">
    <source>
        <dbReference type="ARBA" id="ARBA00022603"/>
    </source>
</evidence>
<evidence type="ECO:0000256" key="1">
    <source>
        <dbReference type="ARBA" id="ARBA00022485"/>
    </source>
</evidence>
<dbReference type="AlphaFoldDB" id="A0A932HYL4"/>
<dbReference type="InterPro" id="IPR002792">
    <property type="entry name" value="TRAM_dom"/>
</dbReference>
<dbReference type="InterPro" id="IPR012340">
    <property type="entry name" value="NA-bd_OB-fold"/>
</dbReference>
<proteinExistence type="inferred from homology"/>
<dbReference type="PANTHER" id="PTHR11061:SF49">
    <property type="entry name" value="23S RRNA (URACIL(1939)-C(5))-METHYLTRANSFERASE RLMD"/>
    <property type="match status" value="1"/>
</dbReference>
<feature type="domain" description="TRAM" evidence="8">
    <location>
        <begin position="2"/>
        <end position="66"/>
    </location>
</feature>
<feature type="region of interest" description="Disordered" evidence="7">
    <location>
        <begin position="452"/>
        <end position="472"/>
    </location>
</feature>
<dbReference type="Proteomes" id="UP000782312">
    <property type="component" value="Unassembled WGS sequence"/>
</dbReference>
<dbReference type="Gene3D" id="2.40.50.140">
    <property type="entry name" value="Nucleic acid-binding proteins"/>
    <property type="match status" value="1"/>
</dbReference>
<organism evidence="9 10">
    <name type="scientific">Tectimicrobiota bacterium</name>
    <dbReference type="NCBI Taxonomy" id="2528274"/>
    <lineage>
        <taxon>Bacteria</taxon>
        <taxon>Pseudomonadati</taxon>
        <taxon>Nitrospinota/Tectimicrobiota group</taxon>
        <taxon>Candidatus Tectimicrobiota</taxon>
    </lineage>
</organism>
<evidence type="ECO:0000256" key="6">
    <source>
        <dbReference type="PROSITE-ProRule" id="PRU10015"/>
    </source>
</evidence>
<dbReference type="InterPro" id="IPR029063">
    <property type="entry name" value="SAM-dependent_MTases_sf"/>
</dbReference>
<dbReference type="GO" id="GO:0070041">
    <property type="term" value="F:rRNA (uridine-C5-)-methyltransferase activity"/>
    <property type="evidence" value="ECO:0007669"/>
    <property type="project" value="TreeGrafter"/>
</dbReference>
<keyword evidence="1" id="KW-0479">Metal-binding</keyword>
<keyword evidence="1" id="KW-0411">Iron-sulfur</keyword>
<accession>A0A932HYL4</accession>
<feature type="active site" evidence="6">
    <location>
        <position position="411"/>
    </location>
</feature>
<keyword evidence="2 5" id="KW-0489">Methyltransferase</keyword>
<evidence type="ECO:0000313" key="10">
    <source>
        <dbReference type="Proteomes" id="UP000782312"/>
    </source>
</evidence>
<dbReference type="GO" id="GO:0070475">
    <property type="term" value="P:rRNA base methylation"/>
    <property type="evidence" value="ECO:0007669"/>
    <property type="project" value="TreeGrafter"/>
</dbReference>
<dbReference type="PANTHER" id="PTHR11061">
    <property type="entry name" value="RNA M5U METHYLTRANSFERASE"/>
    <property type="match status" value="1"/>
</dbReference>
<dbReference type="InterPro" id="IPR010280">
    <property type="entry name" value="U5_MeTrfase_fam"/>
</dbReference>
<keyword evidence="3 5" id="KW-0808">Transferase</keyword>
<evidence type="ECO:0000256" key="3">
    <source>
        <dbReference type="ARBA" id="ARBA00022679"/>
    </source>
</evidence>
<gene>
    <name evidence="9" type="ORF">HYZ11_10445</name>
</gene>
<sequence length="472" mass="50990">MLAAAGRSEALDIQATARVESIAAGGAGVVRLDRRVVFVPRAVPGDRVRFRVISDRGKFLLGELEAVEEASPHRREPPCPHWEGCGGCPLQMAAPEAQLEAKRRIFLDALQRIGKLELPVPLREILPGGPEFHYRARARFQVRGEEIGFFAPGTRRLQPIEDCLLVERPVARALAGVRRFLKAEPGARRVDAVEITSLGPDPEEGAGLQVFPPGSREGFPARDLPRAVRSLWVTFARDSGFRLNFWGERKPGEPPAWTARHLPEPDAACVLRISPESFLQPSRAANQALVKTLLDEARVRPGGRLVDLFCGAGNLTLPFARRGVRAVGVESNPFAVQDAIASARDNAREAAGGAPPLFLLREAGRAEAGEIRGALGGGPEVLLLDPPRKGALEAVPLILALEPRQILYVSCNPATFARDARALHEGGYRIDGAHIVPMFPNTAHVETLTSWSRAPGAAPEGEDSSWPPSEGC</sequence>
<dbReference type="Gene3D" id="3.40.50.150">
    <property type="entry name" value="Vaccinia Virus protein VP39"/>
    <property type="match status" value="1"/>
</dbReference>
<comment type="caution">
    <text evidence="9">The sequence shown here is derived from an EMBL/GenBank/DDBJ whole genome shotgun (WGS) entry which is preliminary data.</text>
</comment>